<dbReference type="PANTHER" id="PTHR13932:SF5">
    <property type="entry name" value="RADICAL S-ADENOSYL METHIONINE DOMAIN-CONTAINING PROTEIN 1, MITOCHONDRIAL"/>
    <property type="match status" value="1"/>
</dbReference>
<keyword evidence="9" id="KW-1185">Reference proteome</keyword>
<reference evidence="7 9" key="1">
    <citation type="journal article" date="2018" name="Elife">
        <title>Discovery and characterization of a prevalent human gut bacterial enzyme sufficient for the inactivation of a family of plant toxins.</title>
        <authorList>
            <person name="Koppel N."/>
            <person name="Bisanz J.E."/>
            <person name="Pandelia M.E."/>
            <person name="Turnbaugh P.J."/>
            <person name="Balskus E.P."/>
        </authorList>
    </citation>
    <scope>NUCLEOTIDE SEQUENCE [LARGE SCALE GENOMIC DNA]</scope>
    <source>
        <strain evidence="7 9">DSM 16107</strain>
    </source>
</reference>
<feature type="domain" description="Radical SAM core" evidence="6">
    <location>
        <begin position="1"/>
        <end position="223"/>
    </location>
</feature>
<dbReference type="OrthoDB" id="3172598at2"/>
<organism evidence="8 10">
    <name type="scientific">Eggerthella sinensis</name>
    <dbReference type="NCBI Taxonomy" id="242230"/>
    <lineage>
        <taxon>Bacteria</taxon>
        <taxon>Bacillati</taxon>
        <taxon>Actinomycetota</taxon>
        <taxon>Coriobacteriia</taxon>
        <taxon>Eggerthellales</taxon>
        <taxon>Eggerthellaceae</taxon>
        <taxon>Eggerthella</taxon>
    </lineage>
</organism>
<dbReference type="InterPro" id="IPR058240">
    <property type="entry name" value="rSAM_sf"/>
</dbReference>
<evidence type="ECO:0000256" key="2">
    <source>
        <dbReference type="ARBA" id="ARBA00022691"/>
    </source>
</evidence>
<dbReference type="PROSITE" id="PS51918">
    <property type="entry name" value="RADICAL_SAM"/>
    <property type="match status" value="1"/>
</dbReference>
<evidence type="ECO:0000313" key="9">
    <source>
        <dbReference type="Proteomes" id="UP000253817"/>
    </source>
</evidence>
<dbReference type="InterPro" id="IPR034505">
    <property type="entry name" value="Coproporphyrinogen-III_oxidase"/>
</dbReference>
<evidence type="ECO:0000256" key="1">
    <source>
        <dbReference type="ARBA" id="ARBA00017228"/>
    </source>
</evidence>
<dbReference type="GO" id="GO:0046872">
    <property type="term" value="F:metal ion binding"/>
    <property type="evidence" value="ECO:0007669"/>
    <property type="project" value="UniProtKB-KW"/>
</dbReference>
<evidence type="ECO:0000256" key="4">
    <source>
        <dbReference type="ARBA" id="ARBA00023004"/>
    </source>
</evidence>
<proteinExistence type="predicted"/>
<dbReference type="Proteomes" id="UP000253817">
    <property type="component" value="Unassembled WGS sequence"/>
</dbReference>
<name>A0A3N0IWB7_9ACTN</name>
<dbReference type="SUPFAM" id="SSF102114">
    <property type="entry name" value="Radical SAM enzymes"/>
    <property type="match status" value="1"/>
</dbReference>
<dbReference type="Gene3D" id="3.20.20.70">
    <property type="entry name" value="Aldolase class I"/>
    <property type="match status" value="1"/>
</dbReference>
<dbReference type="SFLD" id="SFLDS00029">
    <property type="entry name" value="Radical_SAM"/>
    <property type="match status" value="1"/>
</dbReference>
<keyword evidence="2" id="KW-0949">S-adenosyl-L-methionine</keyword>
<evidence type="ECO:0000256" key="5">
    <source>
        <dbReference type="ARBA" id="ARBA00023014"/>
    </source>
</evidence>
<evidence type="ECO:0000256" key="3">
    <source>
        <dbReference type="ARBA" id="ARBA00022723"/>
    </source>
</evidence>
<dbReference type="EMBL" id="PPTT01000016">
    <property type="protein sequence ID" value="RDB68385.1"/>
    <property type="molecule type" value="Genomic_DNA"/>
</dbReference>
<dbReference type="SMART" id="SM00729">
    <property type="entry name" value="Elp3"/>
    <property type="match status" value="1"/>
</dbReference>
<keyword evidence="5" id="KW-0411">Iron-sulfur</keyword>
<dbReference type="GO" id="GO:0006779">
    <property type="term" value="P:porphyrin-containing compound biosynthetic process"/>
    <property type="evidence" value="ECO:0007669"/>
    <property type="project" value="TreeGrafter"/>
</dbReference>
<protein>
    <recommendedName>
        <fullName evidence="1">Heme chaperone HemW</fullName>
    </recommendedName>
</protein>
<accession>A0A3N0IWB7</accession>
<dbReference type="InterPro" id="IPR007197">
    <property type="entry name" value="rSAM"/>
</dbReference>
<sequence>MTSPAPLILYLSVPFCPKPCAYCTRRTLDAGGSQLRYAYADALQRELEASAPDFQDAPVEAVWVGGGIAAHMFDDALGALLKRLPRLMPVAPDAEITITAHPGMVSVETLNACRRGGVSRLNLDFATANPAEYRRLGRFLDPSALDVTMTVLGSSALSLGFDLVVGIEGQTGESLRRSIDHVLKRGARHLSLFPLERGDRRDGDSDAARAAWLEMRAELLGFATALLTARGFTQYAPHRFAVAGEASRYLALEHAGANVLGLGLGARTRLDGVCSVNTDDLGRYLAHTDDPSTYIARVEAC</sequence>
<dbReference type="EMBL" id="QICC01000044">
    <property type="protein sequence ID" value="RNM41225.1"/>
    <property type="molecule type" value="Genomic_DNA"/>
</dbReference>
<dbReference type="Pfam" id="PF04055">
    <property type="entry name" value="Radical_SAM"/>
    <property type="match status" value="1"/>
</dbReference>
<dbReference type="RefSeq" id="WP_114546608.1">
    <property type="nucleotide sequence ID" value="NZ_PPTT01000016.1"/>
</dbReference>
<reference evidence="8" key="3">
    <citation type="journal article" date="2019" name="Microbiol. Resour. Announc.">
        <title>Draft Genome Sequences of Type Strains of Gordonibacter faecihominis, Paraeggerthella hongkongensis, Parvibacter caecicola,Slackia equolifaciens, Slackia faecicanis, and Slackia isoflavoniconvertens.</title>
        <authorList>
            <person name="Danylec N."/>
            <person name="Stoll D.A."/>
            <person name="Dotsch A."/>
            <person name="Huch M."/>
        </authorList>
    </citation>
    <scope>NUCLEOTIDE SEQUENCE</scope>
    <source>
        <strain evidence="8">DSM 16107</strain>
    </source>
</reference>
<evidence type="ECO:0000259" key="6">
    <source>
        <dbReference type="PROSITE" id="PS51918"/>
    </source>
</evidence>
<keyword evidence="4" id="KW-0408">Iron</keyword>
<keyword evidence="3" id="KW-0479">Metal-binding</keyword>
<comment type="caution">
    <text evidence="8">The sequence shown here is derived from an EMBL/GenBank/DDBJ whole genome shotgun (WGS) entry which is preliminary data.</text>
</comment>
<dbReference type="AlphaFoldDB" id="A0A3N0IWB7"/>
<dbReference type="PANTHER" id="PTHR13932">
    <property type="entry name" value="COPROPORPHYRINIGEN III OXIDASE"/>
    <property type="match status" value="1"/>
</dbReference>
<dbReference type="Proteomes" id="UP000270112">
    <property type="component" value="Unassembled WGS sequence"/>
</dbReference>
<reference evidence="10" key="2">
    <citation type="submission" date="2018-05" db="EMBL/GenBank/DDBJ databases">
        <title>Genome Sequencing of selected type strains of the family Eggerthellaceae.</title>
        <authorList>
            <person name="Danylec N."/>
            <person name="Stoll D.A."/>
            <person name="Doetsch A."/>
            <person name="Huch M."/>
        </authorList>
    </citation>
    <scope>NUCLEOTIDE SEQUENCE [LARGE SCALE GENOMIC DNA]</scope>
    <source>
        <strain evidence="10">DSM 16107</strain>
    </source>
</reference>
<evidence type="ECO:0000313" key="7">
    <source>
        <dbReference type="EMBL" id="RDB68385.1"/>
    </source>
</evidence>
<evidence type="ECO:0000313" key="8">
    <source>
        <dbReference type="EMBL" id="RNM41225.1"/>
    </source>
</evidence>
<dbReference type="InterPro" id="IPR013785">
    <property type="entry name" value="Aldolase_TIM"/>
</dbReference>
<evidence type="ECO:0000313" key="10">
    <source>
        <dbReference type="Proteomes" id="UP000270112"/>
    </source>
</evidence>
<dbReference type="GO" id="GO:0003824">
    <property type="term" value="F:catalytic activity"/>
    <property type="evidence" value="ECO:0007669"/>
    <property type="project" value="InterPro"/>
</dbReference>
<dbReference type="GO" id="GO:0051539">
    <property type="term" value="F:4 iron, 4 sulfur cluster binding"/>
    <property type="evidence" value="ECO:0007669"/>
    <property type="project" value="TreeGrafter"/>
</dbReference>
<dbReference type="InterPro" id="IPR006638">
    <property type="entry name" value="Elp3/MiaA/NifB-like_rSAM"/>
</dbReference>
<gene>
    <name evidence="7" type="ORF">C1876_10125</name>
    <name evidence="8" type="ORF">DMP09_10650</name>
</gene>
<dbReference type="GO" id="GO:0005737">
    <property type="term" value="C:cytoplasm"/>
    <property type="evidence" value="ECO:0007669"/>
    <property type="project" value="TreeGrafter"/>
</dbReference>